<dbReference type="CDD" id="cd19941">
    <property type="entry name" value="TIL"/>
    <property type="match status" value="1"/>
</dbReference>
<reference evidence="3" key="1">
    <citation type="journal article" date="2017" name="Parasit. Vectors">
        <title>Sialotranscriptomics of Rhipicephalus zambeziensis reveals intricate expression profiles of secretory proteins and suggests tight temporal transcriptional regulation during blood-feeding.</title>
        <authorList>
            <person name="de Castro M.H."/>
            <person name="de Klerk D."/>
            <person name="Pienaar R."/>
            <person name="Rees D.J.G."/>
            <person name="Mans B.J."/>
        </authorList>
    </citation>
    <scope>NUCLEOTIDE SEQUENCE</scope>
    <source>
        <tissue evidence="3">Salivary glands</tissue>
    </source>
</reference>
<feature type="compositionally biased region" description="Low complexity" evidence="2">
    <location>
        <begin position="695"/>
        <end position="704"/>
    </location>
</feature>
<feature type="region of interest" description="Disordered" evidence="2">
    <location>
        <begin position="944"/>
        <end position="981"/>
    </location>
</feature>
<feature type="region of interest" description="Disordered" evidence="2">
    <location>
        <begin position="621"/>
        <end position="648"/>
    </location>
</feature>
<dbReference type="AlphaFoldDB" id="A0A224YR38"/>
<dbReference type="InterPro" id="IPR051368">
    <property type="entry name" value="SerProtInhib-TIL_Domain"/>
</dbReference>
<feature type="compositionally biased region" description="Polar residues" evidence="2">
    <location>
        <begin position="725"/>
        <end position="737"/>
    </location>
</feature>
<name>A0A224YR38_9ACAR</name>
<organism evidence="3">
    <name type="scientific">Rhipicephalus zambeziensis</name>
    <dbReference type="NCBI Taxonomy" id="60191"/>
    <lineage>
        <taxon>Eukaryota</taxon>
        <taxon>Metazoa</taxon>
        <taxon>Ecdysozoa</taxon>
        <taxon>Arthropoda</taxon>
        <taxon>Chelicerata</taxon>
        <taxon>Arachnida</taxon>
        <taxon>Acari</taxon>
        <taxon>Parasitiformes</taxon>
        <taxon>Ixodida</taxon>
        <taxon>Ixodoidea</taxon>
        <taxon>Ixodidae</taxon>
        <taxon>Rhipicephalinae</taxon>
        <taxon>Rhipicephalus</taxon>
        <taxon>Rhipicephalus</taxon>
    </lineage>
</organism>
<dbReference type="PANTHER" id="PTHR23259">
    <property type="entry name" value="RIDDLE"/>
    <property type="match status" value="1"/>
</dbReference>
<sequence>MCTPGCDCLPGWVVDPNNWKKCIKAEASPPLCQPHSRFQPCVSTCEPVCGLRPPKHCFTHCHRGACVCNKGFAALVRNGELICVRQEKCEWYLRTAHLFVLNRTAIAGRENMANNLNSVVSGHGGVLPSVLGNAISSEGTYSSDTTANDNTTIGLHSPAIHATTTSSGNAIGLGSTAMGTGGAGVLSSGATEPGENEAGLRSMLPSIFAKPGMAGVRASGAPSIVSLGPGTGIEGVAGALPSFSMGSIINHGDFTSTGARTRAHIRTGAVDTSAGAAANASILHPAAPGLSTIGAPVTGMTVTGSGISGMVGVGTHPNVRVHGVIAANSGAAPAATVVPSLPAAGLDATRASIARLPGSVSTGSGLSNTGTSAAHRGVDIGSLVHDTTSATGSAVGLLPNAGVRHGAVTEITGIAVPVSLSRGGIGVGAGRFSTVLSSPPKYSGDVLSGTLSGTRPLPSSSAGGIRAAGERAGERSNVVIGSAMVSAGPRGINATRLLTLSTTEVDRIVAGITSARGSRSSDSYRLASLSTLPDGIYSSARGTAMIPSFPAGSSGFPVRSLTGVSPVSVRATTSEVAAGLSAGGLVYARRVGETDRMVLGKDTLPVGGSLNAHALGTPSAGVNGGNVPTEASGPPFSPYGTGSHGRNGVVSTPESLTASIYTPESGTITTGSSVLSAGSGSAMLPVTIGHGAAGGASTHSGDSSLAADTEGGGHSGVNAADGRHTSASSGHRWTHPNTLGHGLNINREHTTSSAGNNIRVLTPTVAVGNGMGNLGPAGAANSNNEISVGGTRGTTNTRTTYVSETPDISRAGVGTEAANNGFLGIHTHLGTLTGASRGGAVLPSTSTDRTQNLATYTPGALLAGTVHLAPAATGAHTGAAGAAGVTGDAPNNVVNVADLGSAKFGEAFSGLYPFVLSLAHTPNTAESTSGLIISNSAFASSLPKPSVPSQNVDIGGTQPNPASVVESANTSAPGRTPLVNK</sequence>
<dbReference type="EMBL" id="GFPF01005288">
    <property type="protein sequence ID" value="MAA16434.1"/>
    <property type="molecule type" value="Transcribed_RNA"/>
</dbReference>
<protein>
    <submittedName>
        <fullName evidence="3">TIL domain containing protein</fullName>
    </submittedName>
</protein>
<evidence type="ECO:0000256" key="1">
    <source>
        <dbReference type="ARBA" id="ARBA00023157"/>
    </source>
</evidence>
<proteinExistence type="predicted"/>
<evidence type="ECO:0000313" key="3">
    <source>
        <dbReference type="EMBL" id="MAA16434.1"/>
    </source>
</evidence>
<dbReference type="Gene3D" id="2.10.25.10">
    <property type="entry name" value="Laminin"/>
    <property type="match status" value="1"/>
</dbReference>
<evidence type="ECO:0000256" key="2">
    <source>
        <dbReference type="SAM" id="MobiDB-lite"/>
    </source>
</evidence>
<dbReference type="PANTHER" id="PTHR23259:SF70">
    <property type="entry name" value="ACCESSORY GLAND PROTEIN ACP62F-RELATED"/>
    <property type="match status" value="1"/>
</dbReference>
<feature type="compositionally biased region" description="Polar residues" evidence="2">
    <location>
        <begin position="947"/>
        <end position="973"/>
    </location>
</feature>
<feature type="region of interest" description="Disordered" evidence="2">
    <location>
        <begin position="693"/>
        <end position="755"/>
    </location>
</feature>
<accession>A0A224YR38</accession>
<keyword evidence="1" id="KW-1015">Disulfide bond</keyword>